<reference evidence="2 3" key="1">
    <citation type="submission" date="2020-08" db="EMBL/GenBank/DDBJ databases">
        <title>Genomic Encyclopedia of Type Strains, Phase IV (KMG-IV): sequencing the most valuable type-strain genomes for metagenomic binning, comparative biology and taxonomic classification.</title>
        <authorList>
            <person name="Goeker M."/>
        </authorList>
    </citation>
    <scope>NUCLEOTIDE SEQUENCE [LARGE SCALE GENOMIC DNA]</scope>
    <source>
        <strain evidence="2 3">DSM 29781</strain>
    </source>
</reference>
<evidence type="ECO:0000313" key="3">
    <source>
        <dbReference type="Proteomes" id="UP000532440"/>
    </source>
</evidence>
<proteinExistence type="predicted"/>
<keyword evidence="3" id="KW-1185">Reference proteome</keyword>
<accession>A0A7W8M825</accession>
<sequence>MNRSIRATTIAVFLRHAAAALALAPVAAPLAAHDYYTPHFQIIHPWTDPAAAGTQRLGLYMRFAQVEADDRLLSASSPVAEAIELRAPASAETGPVRAKAVALPRGVDVDLEPDGAHFVMRGIRKDLPFGSQHPLVLVFEKAGTVEIEFVVGSD</sequence>
<feature type="chain" id="PRO_5030651138" description="Copper chaperone PCu(A)C" evidence="1">
    <location>
        <begin position="23"/>
        <end position="154"/>
    </location>
</feature>
<dbReference type="PANTHER" id="PTHR36302:SF1">
    <property type="entry name" value="COPPER CHAPERONE PCU(A)C"/>
    <property type="match status" value="1"/>
</dbReference>
<dbReference type="RefSeq" id="WP_183964551.1">
    <property type="nucleotide sequence ID" value="NZ_BAABEW010000010.1"/>
</dbReference>
<feature type="signal peptide" evidence="1">
    <location>
        <begin position="1"/>
        <end position="22"/>
    </location>
</feature>
<dbReference type="EMBL" id="JACHGB010000002">
    <property type="protein sequence ID" value="MBB5270820.1"/>
    <property type="molecule type" value="Genomic_DNA"/>
</dbReference>
<protein>
    <recommendedName>
        <fullName evidence="4">Copper chaperone PCu(A)C</fullName>
    </recommendedName>
</protein>
<evidence type="ECO:0008006" key="4">
    <source>
        <dbReference type="Google" id="ProtNLM"/>
    </source>
</evidence>
<gene>
    <name evidence="2" type="ORF">HNQ70_000824</name>
</gene>
<dbReference type="Proteomes" id="UP000532440">
    <property type="component" value="Unassembled WGS sequence"/>
</dbReference>
<name>A0A7W8M825_9BURK</name>
<evidence type="ECO:0000256" key="1">
    <source>
        <dbReference type="SAM" id="SignalP"/>
    </source>
</evidence>
<dbReference type="PANTHER" id="PTHR36302">
    <property type="entry name" value="BLR7088 PROTEIN"/>
    <property type="match status" value="1"/>
</dbReference>
<comment type="caution">
    <text evidence="2">The sequence shown here is derived from an EMBL/GenBank/DDBJ whole genome shotgun (WGS) entry which is preliminary data.</text>
</comment>
<organism evidence="2 3">
    <name type="scientific">Quisquiliibacterium transsilvanicum</name>
    <dbReference type="NCBI Taxonomy" id="1549638"/>
    <lineage>
        <taxon>Bacteria</taxon>
        <taxon>Pseudomonadati</taxon>
        <taxon>Pseudomonadota</taxon>
        <taxon>Betaproteobacteria</taxon>
        <taxon>Burkholderiales</taxon>
        <taxon>Burkholderiaceae</taxon>
        <taxon>Quisquiliibacterium</taxon>
    </lineage>
</organism>
<dbReference type="InterPro" id="IPR007410">
    <property type="entry name" value="LpqE-like"/>
</dbReference>
<dbReference type="InterPro" id="IPR058248">
    <property type="entry name" value="Lxx211020-like"/>
</dbReference>
<dbReference type="Pfam" id="PF04314">
    <property type="entry name" value="PCuAC"/>
    <property type="match status" value="1"/>
</dbReference>
<dbReference type="AlphaFoldDB" id="A0A7W8M825"/>
<dbReference type="Gene3D" id="2.60.40.1890">
    <property type="entry name" value="PCu(A)C copper chaperone"/>
    <property type="match status" value="1"/>
</dbReference>
<keyword evidence="1" id="KW-0732">Signal</keyword>
<dbReference type="InterPro" id="IPR036182">
    <property type="entry name" value="PCuAC_sf"/>
</dbReference>
<evidence type="ECO:0000313" key="2">
    <source>
        <dbReference type="EMBL" id="MBB5270820.1"/>
    </source>
</evidence>
<dbReference type="SUPFAM" id="SSF110087">
    <property type="entry name" value="DR1885-like metal-binding protein"/>
    <property type="match status" value="1"/>
</dbReference>